<dbReference type="KEGG" id="slx:SLAV_25205"/>
<evidence type="ECO:0000259" key="6">
    <source>
        <dbReference type="Pfam" id="PF05065"/>
    </source>
</evidence>
<evidence type="ECO:0000256" key="3">
    <source>
        <dbReference type="ARBA" id="ARBA00022801"/>
    </source>
</evidence>
<feature type="region of interest" description="Disordered" evidence="4">
    <location>
        <begin position="1"/>
        <end position="22"/>
    </location>
</feature>
<keyword evidence="2 7" id="KW-0645">Protease</keyword>
<dbReference type="Pfam" id="PF04586">
    <property type="entry name" value="Peptidase_S78"/>
    <property type="match status" value="1"/>
</dbReference>
<sequence>MQGHRDMEGKPQVGAPPRVPLSCPVPLSIRTKKEQRMSHTEIQRRTAPLVVSLRSSGGVNTITGYAIRFNELSHDLGGFRERIAPGAWNPAAARTDVIATFNHSNDNVLGRVSAGTLRLFGDAEGVRYEIDVPNTSAGRDVAELIRRGDIVGSSFTFRVNPGGQEVAGENDPASGLPVRVITSMSVYELGPVTTPAYPTTSANARSLSSLYPMESESRMTNTPIRTGAGFLPVNHRAIPVGTEWMATEPAALWVNMIGPNSRFLASIPASNKLPMHEASLMLPAIRTGDGSYVDANTPLPEPSTEITSRTAHAAKFAAMERASSESLEDARPDLVAGINQSLAAGMARGIDKGLFNGAAPADPNDPRRIVGLLAQGDTKHIAPSVVEISSAVERMEATGAAATVLWVDPVAAKALRAEVSATDWPKGVYGLVPIVSQHLPANTAVVADASRIFVGLHSGISITTSRVSPGAFMEDRVLFRALARVAGVWVQESNSVQIISGTLPDNHPDLSAFGDVETPALNSPQALAEQEAKHAAELEAFRALPRSERRASAVTAPVLTEDEAQRIRSRRQRAGEKR</sequence>
<keyword evidence="3" id="KW-0378">Hydrolase</keyword>
<accession>A0A2K8PMM0</accession>
<organism evidence="7 8">
    <name type="scientific">Streptomyces lavendulae subsp. lavendulae</name>
    <dbReference type="NCBI Taxonomy" id="58340"/>
    <lineage>
        <taxon>Bacteria</taxon>
        <taxon>Bacillati</taxon>
        <taxon>Actinomycetota</taxon>
        <taxon>Actinomycetes</taxon>
        <taxon>Kitasatosporales</taxon>
        <taxon>Streptomycetaceae</taxon>
        <taxon>Streptomyces</taxon>
    </lineage>
</organism>
<dbReference type="SUPFAM" id="SSF56563">
    <property type="entry name" value="Major capsid protein gp5"/>
    <property type="match status" value="1"/>
</dbReference>
<evidence type="ECO:0000259" key="5">
    <source>
        <dbReference type="Pfam" id="PF04586"/>
    </source>
</evidence>
<dbReference type="InterPro" id="IPR054613">
    <property type="entry name" value="Peptidase_S78_dom"/>
</dbReference>
<dbReference type="AlphaFoldDB" id="A0A2K8PMM0"/>
<feature type="domain" description="Prohead serine protease" evidence="5">
    <location>
        <begin position="57"/>
        <end position="206"/>
    </location>
</feature>
<dbReference type="Gene3D" id="3.30.2320.10">
    <property type="entry name" value="hypothetical protein PF0899 domain"/>
    <property type="match status" value="1"/>
</dbReference>
<evidence type="ECO:0000313" key="7">
    <source>
        <dbReference type="EMBL" id="ATZ26835.1"/>
    </source>
</evidence>
<dbReference type="InterPro" id="IPR006433">
    <property type="entry name" value="Prohead_protease"/>
</dbReference>
<dbReference type="Proteomes" id="UP000231791">
    <property type="component" value="Chromosome"/>
</dbReference>
<proteinExistence type="predicted"/>
<name>A0A2K8PMM0_STRLA</name>
<reference evidence="7 8" key="1">
    <citation type="submission" date="2017-11" db="EMBL/GenBank/DDBJ databases">
        <title>Complete genome sequence of Streptomyces lavendulae subsp. lavendulae CCM 3239 (formerly 'Streptomyces aureofaciens CCM 3239'), the producer of the angucycline-type antibiotic auricin.</title>
        <authorList>
            <person name="Busche T."/>
            <person name="Novakova R."/>
            <person name="Al'Dilaimi A."/>
            <person name="Homerova D."/>
            <person name="Feckova L."/>
            <person name="Rezuchova B."/>
            <person name="Mingyar E."/>
            <person name="Csolleiova D."/>
            <person name="Bekeova C."/>
            <person name="Winkler A."/>
            <person name="Sevcikova B."/>
            <person name="Kalinowski J."/>
            <person name="Kormanec J."/>
            <person name="Ruckert C."/>
        </authorList>
    </citation>
    <scope>NUCLEOTIDE SEQUENCE [LARGE SCALE GENOMIC DNA]</scope>
    <source>
        <strain evidence="7 8">CCM 3239</strain>
    </source>
</reference>
<gene>
    <name evidence="7" type="ORF">SLAV_25205</name>
</gene>
<evidence type="ECO:0000313" key="8">
    <source>
        <dbReference type="Proteomes" id="UP000231791"/>
    </source>
</evidence>
<keyword evidence="8" id="KW-1185">Reference proteome</keyword>
<keyword evidence="1" id="KW-1188">Viral release from host cell</keyword>
<evidence type="ECO:0000256" key="1">
    <source>
        <dbReference type="ARBA" id="ARBA00022612"/>
    </source>
</evidence>
<evidence type="ECO:0000256" key="4">
    <source>
        <dbReference type="SAM" id="MobiDB-lite"/>
    </source>
</evidence>
<dbReference type="NCBIfam" id="TIGR01543">
    <property type="entry name" value="proheadase_HK97"/>
    <property type="match status" value="1"/>
</dbReference>
<dbReference type="Pfam" id="PF05065">
    <property type="entry name" value="Phage_capsid"/>
    <property type="match status" value="1"/>
</dbReference>
<feature type="region of interest" description="Disordered" evidence="4">
    <location>
        <begin position="546"/>
        <end position="578"/>
    </location>
</feature>
<dbReference type="GO" id="GO:0006508">
    <property type="term" value="P:proteolysis"/>
    <property type="evidence" value="ECO:0007669"/>
    <property type="project" value="UniProtKB-KW"/>
</dbReference>
<dbReference type="GO" id="GO:0008233">
    <property type="term" value="F:peptidase activity"/>
    <property type="evidence" value="ECO:0007669"/>
    <property type="project" value="UniProtKB-KW"/>
</dbReference>
<evidence type="ECO:0000256" key="2">
    <source>
        <dbReference type="ARBA" id="ARBA00022670"/>
    </source>
</evidence>
<dbReference type="EMBL" id="CP024985">
    <property type="protein sequence ID" value="ATZ26835.1"/>
    <property type="molecule type" value="Genomic_DNA"/>
</dbReference>
<protein>
    <submittedName>
        <fullName evidence="7">Caudovirus prohead protease</fullName>
    </submittedName>
</protein>
<dbReference type="Gene3D" id="3.30.2400.10">
    <property type="entry name" value="Major capsid protein gp5"/>
    <property type="match status" value="1"/>
</dbReference>
<dbReference type="InterPro" id="IPR054612">
    <property type="entry name" value="Phage_capsid-like_C"/>
</dbReference>
<feature type="domain" description="Phage capsid-like C-terminal" evidence="6">
    <location>
        <begin position="287"/>
        <end position="492"/>
    </location>
</feature>